<evidence type="ECO:0000256" key="7">
    <source>
        <dbReference type="ARBA" id="ARBA00022853"/>
    </source>
</evidence>
<keyword evidence="8" id="KW-0234">DNA repair</keyword>
<keyword evidence="7 16" id="KW-0156">Chromatin regulator</keyword>
<comment type="similarity">
    <text evidence="2 16">Belongs to the ING family.</text>
</comment>
<keyword evidence="4" id="KW-0227">DNA damage</keyword>
<feature type="site" description="Histone H3K4me3 binding" evidence="13">
    <location>
        <position position="296"/>
    </location>
</feature>
<evidence type="ECO:0000256" key="10">
    <source>
        <dbReference type="ARBA" id="ARBA00023254"/>
    </source>
</evidence>
<dbReference type="GO" id="GO:0006325">
    <property type="term" value="P:chromatin organization"/>
    <property type="evidence" value="ECO:0007669"/>
    <property type="project" value="UniProtKB-KW"/>
</dbReference>
<feature type="binding site" evidence="14">
    <location>
        <position position="317"/>
    </location>
    <ligand>
        <name>Zn(2+)</name>
        <dbReference type="ChEBI" id="CHEBI:29105"/>
        <label>2</label>
    </ligand>
</feature>
<feature type="compositionally biased region" description="Polar residues" evidence="17">
    <location>
        <begin position="214"/>
        <end position="231"/>
    </location>
</feature>
<evidence type="ECO:0000256" key="15">
    <source>
        <dbReference type="PROSITE-ProRule" id="PRU00146"/>
    </source>
</evidence>
<comment type="function">
    <text evidence="12">Component of the NuA4 histone acetyltransferase complex which is involved in transcriptional activation of selected genes principally by acetylation of nucleosomal histone H4 and H2A. The NuA4 complex is also involved in DNA repair. Involved in cell cycle progression and meiosis.</text>
</comment>
<feature type="binding site" evidence="14">
    <location>
        <position position="292"/>
    </location>
    <ligand>
        <name>Zn(2+)</name>
        <dbReference type="ChEBI" id="CHEBI:29105"/>
        <label>2</label>
    </ligand>
</feature>
<dbReference type="SMART" id="SM00249">
    <property type="entry name" value="PHD"/>
    <property type="match status" value="1"/>
</dbReference>
<dbReference type="GO" id="GO:0006355">
    <property type="term" value="P:regulation of DNA-templated transcription"/>
    <property type="evidence" value="ECO:0007669"/>
    <property type="project" value="TreeGrafter"/>
</dbReference>
<evidence type="ECO:0000256" key="1">
    <source>
        <dbReference type="ARBA" id="ARBA00004123"/>
    </source>
</evidence>
<evidence type="ECO:0000256" key="8">
    <source>
        <dbReference type="ARBA" id="ARBA00023204"/>
    </source>
</evidence>
<gene>
    <name evidence="19" type="ORF">SCODWIG_02745</name>
</gene>
<organism evidence="19 20">
    <name type="scientific">Saccharomycodes ludwigii</name>
    <dbReference type="NCBI Taxonomy" id="36035"/>
    <lineage>
        <taxon>Eukaryota</taxon>
        <taxon>Fungi</taxon>
        <taxon>Dikarya</taxon>
        <taxon>Ascomycota</taxon>
        <taxon>Saccharomycotina</taxon>
        <taxon>Saccharomycetes</taxon>
        <taxon>Saccharomycodales</taxon>
        <taxon>Saccharomycodaceae</taxon>
        <taxon>Saccharomycodes</taxon>
    </lineage>
</organism>
<dbReference type="AlphaFoldDB" id="A0A376B8Y1"/>
<feature type="binding site" evidence="14">
    <location>
        <position position="301"/>
    </location>
    <ligand>
        <name>Zn(2+)</name>
        <dbReference type="ChEBI" id="CHEBI:29105"/>
        <label>1</label>
    </ligand>
</feature>
<feature type="region of interest" description="Disordered" evidence="17">
    <location>
        <begin position="193"/>
        <end position="233"/>
    </location>
</feature>
<evidence type="ECO:0000256" key="2">
    <source>
        <dbReference type="ARBA" id="ARBA00010210"/>
    </source>
</evidence>
<dbReference type="InterPro" id="IPR001965">
    <property type="entry name" value="Znf_PHD"/>
</dbReference>
<dbReference type="GO" id="GO:0035267">
    <property type="term" value="C:NuA4 histone acetyltransferase complex"/>
    <property type="evidence" value="ECO:0007669"/>
    <property type="project" value="TreeGrafter"/>
</dbReference>
<dbReference type="PROSITE" id="PS50016">
    <property type="entry name" value="ZF_PHD_2"/>
    <property type="match status" value="1"/>
</dbReference>
<keyword evidence="20" id="KW-1185">Reference proteome</keyword>
<reference evidence="20" key="1">
    <citation type="submission" date="2018-06" db="EMBL/GenBank/DDBJ databases">
        <authorList>
            <person name="Guldener U."/>
        </authorList>
    </citation>
    <scope>NUCLEOTIDE SEQUENCE [LARGE SCALE GENOMIC DNA]</scope>
    <source>
        <strain evidence="20">UTAD17</strain>
    </source>
</reference>
<keyword evidence="6 14" id="KW-0862">Zinc</keyword>
<feature type="binding site" evidence="14">
    <location>
        <position position="287"/>
    </location>
    <ligand>
        <name>Zn(2+)</name>
        <dbReference type="ChEBI" id="CHEBI:29105"/>
        <label>2</label>
    </ligand>
</feature>
<accession>A0A376B8Y1</accession>
<evidence type="ECO:0000313" key="19">
    <source>
        <dbReference type="EMBL" id="SSD60984.1"/>
    </source>
</evidence>
<feature type="domain" description="PHD-type" evidence="18">
    <location>
        <begin position="271"/>
        <end position="320"/>
    </location>
</feature>
<evidence type="ECO:0000256" key="13">
    <source>
        <dbReference type="PIRSR" id="PIRSR628651-50"/>
    </source>
</evidence>
<feature type="site" description="Histone H3K4me3 binding" evidence="13">
    <location>
        <position position="288"/>
    </location>
</feature>
<dbReference type="Pfam" id="PF23011">
    <property type="entry name" value="PHD-1st_NSD"/>
    <property type="match status" value="1"/>
</dbReference>
<dbReference type="SUPFAM" id="SSF57903">
    <property type="entry name" value="FYVE/PHD zinc finger"/>
    <property type="match status" value="1"/>
</dbReference>
<evidence type="ECO:0000256" key="9">
    <source>
        <dbReference type="ARBA" id="ARBA00023242"/>
    </source>
</evidence>
<keyword evidence="3 14" id="KW-0479">Metal-binding</keyword>
<evidence type="ECO:0000256" key="4">
    <source>
        <dbReference type="ARBA" id="ARBA00022763"/>
    </source>
</evidence>
<feature type="site" description="Histone H3K4me3 binding" evidence="13">
    <location>
        <position position="273"/>
    </location>
</feature>
<evidence type="ECO:0000256" key="12">
    <source>
        <dbReference type="ARBA" id="ARBA00037044"/>
    </source>
</evidence>
<dbReference type="CDD" id="cd15505">
    <property type="entry name" value="PHD_ING"/>
    <property type="match status" value="1"/>
</dbReference>
<dbReference type="PANTHER" id="PTHR10333">
    <property type="entry name" value="INHIBITOR OF GROWTH PROTEIN"/>
    <property type="match status" value="1"/>
</dbReference>
<dbReference type="Gene3D" id="3.30.40.10">
    <property type="entry name" value="Zinc/RING finger domain, C3HC4 (zinc finger)"/>
    <property type="match status" value="1"/>
</dbReference>
<dbReference type="GO" id="GO:0006281">
    <property type="term" value="P:DNA repair"/>
    <property type="evidence" value="ECO:0007669"/>
    <property type="project" value="UniProtKB-KW"/>
</dbReference>
<evidence type="ECO:0000256" key="11">
    <source>
        <dbReference type="ARBA" id="ARBA00023306"/>
    </source>
</evidence>
<dbReference type="GO" id="GO:0051321">
    <property type="term" value="P:meiotic cell cycle"/>
    <property type="evidence" value="ECO:0007669"/>
    <property type="project" value="UniProtKB-KW"/>
</dbReference>
<evidence type="ECO:0000256" key="16">
    <source>
        <dbReference type="RuleBase" id="RU361213"/>
    </source>
</evidence>
<dbReference type="GO" id="GO:0005634">
    <property type="term" value="C:nucleus"/>
    <property type="evidence" value="ECO:0007669"/>
    <property type="project" value="UniProtKB-SubCell"/>
</dbReference>
<dbReference type="InterPro" id="IPR028651">
    <property type="entry name" value="ING_fam"/>
</dbReference>
<comment type="function">
    <text evidence="16">Component of an histone acetyltransferase complex.</text>
</comment>
<keyword evidence="10" id="KW-0469">Meiosis</keyword>
<feature type="binding site" evidence="14">
    <location>
        <position position="276"/>
    </location>
    <ligand>
        <name>Zn(2+)</name>
        <dbReference type="ChEBI" id="CHEBI:29105"/>
        <label>1</label>
    </ligand>
</feature>
<evidence type="ECO:0000313" key="20">
    <source>
        <dbReference type="Proteomes" id="UP000262825"/>
    </source>
</evidence>
<comment type="subcellular location">
    <subcellularLocation>
        <location evidence="1 16">Nucleus</location>
    </subcellularLocation>
</comment>
<dbReference type="CDD" id="cd16858">
    <property type="entry name" value="ING_ING3_Yng2p"/>
    <property type="match status" value="1"/>
</dbReference>
<dbReference type="Proteomes" id="UP000262825">
    <property type="component" value="Unassembled WGS sequence"/>
</dbReference>
<dbReference type="EMBL" id="UFAJ01000524">
    <property type="protein sequence ID" value="SSD60984.1"/>
    <property type="molecule type" value="Genomic_DNA"/>
</dbReference>
<evidence type="ECO:0000256" key="3">
    <source>
        <dbReference type="ARBA" id="ARBA00022723"/>
    </source>
</evidence>
<dbReference type="Gene3D" id="6.10.140.1740">
    <property type="match status" value="1"/>
</dbReference>
<evidence type="ECO:0000256" key="17">
    <source>
        <dbReference type="SAM" id="MobiDB-lite"/>
    </source>
</evidence>
<sequence>MNDPSTLLEQTVSDISNLEEEFKFILNELRYKDKEILALRNNIESKDLVLQKHVKQKGNNSTTEMAVSSPHPNELQLNKEIEEEYKRCLKLQERKNILSNTLLYLVSEHLSTLQKGMEILSSDGLLAEPEFSIKEEEEKELAATALLAKRNGVMDTEDEMDSRYRQNLLNSRSNSGKAYSDYSDYDETDITTSRKRGSLKKQVKGDRKKHKKNTSTSLMSQQQRPSGTSSLAKKIKSNGNATTLLLDDALFAGGSGTTGINGRDEEDDDKKLYCFCQNVSYGEMVACDGEHCKYEWFHYGCVNLTEPPKGKWYCPECKQEALNKKRKS</sequence>
<evidence type="ECO:0000256" key="5">
    <source>
        <dbReference type="ARBA" id="ARBA00022771"/>
    </source>
</evidence>
<feature type="binding site" evidence="14">
    <location>
        <position position="274"/>
    </location>
    <ligand>
        <name>Zn(2+)</name>
        <dbReference type="ChEBI" id="CHEBI:29105"/>
        <label>1</label>
    </ligand>
</feature>
<keyword evidence="9 16" id="KW-0539">Nucleus</keyword>
<comment type="domain">
    <text evidence="16">The PHD-type zinc finger mediates the binding to H3K4me3.</text>
</comment>
<dbReference type="InterPro" id="IPR011011">
    <property type="entry name" value="Znf_FYVE_PHD"/>
</dbReference>
<dbReference type="InterPro" id="IPR019787">
    <property type="entry name" value="Znf_PHD-finger"/>
</dbReference>
<dbReference type="Pfam" id="PF12998">
    <property type="entry name" value="ING"/>
    <property type="match status" value="1"/>
</dbReference>
<keyword evidence="11" id="KW-0131">Cell cycle</keyword>
<evidence type="ECO:0000256" key="6">
    <source>
        <dbReference type="ARBA" id="ARBA00022833"/>
    </source>
</evidence>
<feature type="binding site" evidence="14">
    <location>
        <position position="314"/>
    </location>
    <ligand>
        <name>Zn(2+)</name>
        <dbReference type="ChEBI" id="CHEBI:29105"/>
        <label>2</label>
    </ligand>
</feature>
<dbReference type="InterPro" id="IPR013083">
    <property type="entry name" value="Znf_RING/FYVE/PHD"/>
</dbReference>
<dbReference type="InterPro" id="IPR019786">
    <property type="entry name" value="Zinc_finger_PHD-type_CS"/>
</dbReference>
<feature type="compositionally biased region" description="Basic residues" evidence="17">
    <location>
        <begin position="193"/>
        <end position="213"/>
    </location>
</feature>
<name>A0A376B8Y1_9ASCO</name>
<protein>
    <recommendedName>
        <fullName evidence="16">Chromatin modification-related protein</fullName>
    </recommendedName>
</protein>
<dbReference type="InterPro" id="IPR059153">
    <property type="entry name" value="NSD_PHD-1st"/>
</dbReference>
<evidence type="ECO:0000256" key="14">
    <source>
        <dbReference type="PIRSR" id="PIRSR628651-51"/>
    </source>
</evidence>
<dbReference type="PROSITE" id="PS01359">
    <property type="entry name" value="ZF_PHD_1"/>
    <property type="match status" value="1"/>
</dbReference>
<evidence type="ECO:0000259" key="18">
    <source>
        <dbReference type="PROSITE" id="PS50016"/>
    </source>
</evidence>
<feature type="site" description="Histone H3K4me3 binding" evidence="13">
    <location>
        <position position="284"/>
    </location>
</feature>
<comment type="subunit">
    <text evidence="16">Component of an histone acetyltransferase complex. Interacts with H3K4me3 and to a lesser extent with H3K4me2.</text>
</comment>
<proteinExistence type="inferred from homology"/>
<feature type="binding site" evidence="14">
    <location>
        <position position="298"/>
    </location>
    <ligand>
        <name>Zn(2+)</name>
        <dbReference type="ChEBI" id="CHEBI:29105"/>
        <label>1</label>
    </ligand>
</feature>
<dbReference type="SMART" id="SM01408">
    <property type="entry name" value="ING"/>
    <property type="match status" value="1"/>
</dbReference>
<dbReference type="PANTHER" id="PTHR10333:SF100">
    <property type="entry name" value="CHROMATIN MODIFICATION-RELATED PROTEIN YNG2"/>
    <property type="match status" value="1"/>
</dbReference>
<dbReference type="GO" id="GO:0008270">
    <property type="term" value="F:zinc ion binding"/>
    <property type="evidence" value="ECO:0007669"/>
    <property type="project" value="UniProtKB-KW"/>
</dbReference>
<dbReference type="InterPro" id="IPR024610">
    <property type="entry name" value="ING_N_histone-binding"/>
</dbReference>
<keyword evidence="5 15" id="KW-0863">Zinc-finger</keyword>
<dbReference type="VEuPathDB" id="FungiDB:SCODWIG_02745"/>